<dbReference type="EMBL" id="MT141525">
    <property type="protein sequence ID" value="QJA64739.1"/>
    <property type="molecule type" value="Genomic_DNA"/>
</dbReference>
<keyword evidence="1" id="KW-0812">Transmembrane</keyword>
<protein>
    <submittedName>
        <fullName evidence="3">Putative holin</fullName>
    </submittedName>
</protein>
<feature type="transmembrane region" description="Helical" evidence="1">
    <location>
        <begin position="81"/>
        <end position="101"/>
    </location>
</feature>
<dbReference type="AlphaFoldDB" id="A0A6M3XHA1"/>
<dbReference type="EMBL" id="MT144675">
    <property type="protein sequence ID" value="QJH97159.1"/>
    <property type="molecule type" value="Genomic_DNA"/>
</dbReference>
<feature type="transmembrane region" description="Helical" evidence="1">
    <location>
        <begin position="20"/>
        <end position="39"/>
    </location>
</feature>
<dbReference type="NCBIfam" id="TIGR01594">
    <property type="entry name" value="holin_lambda"/>
    <property type="match status" value="1"/>
</dbReference>
<sequence>MSDKDPSVWAVAIAWLQEPPAVLQGFVMALLIAVLRVIYDRKEKAWQRIALEGLLCGFLTIAGTALAALAIGFWFPSFQASMALISVGLGGTVGFFGVEAVRQLAIKVLRINLTKLEPK</sequence>
<dbReference type="Pfam" id="PF05106">
    <property type="entry name" value="Phage_holin_3_1"/>
    <property type="match status" value="1"/>
</dbReference>
<evidence type="ECO:0000313" key="2">
    <source>
        <dbReference type="EMBL" id="QJA64739.1"/>
    </source>
</evidence>
<feature type="transmembrane region" description="Helical" evidence="1">
    <location>
        <begin position="51"/>
        <end position="75"/>
    </location>
</feature>
<dbReference type="InterPro" id="IPR006481">
    <property type="entry name" value="Phage_lambda_GpS_holin"/>
</dbReference>
<evidence type="ECO:0000313" key="3">
    <source>
        <dbReference type="EMBL" id="QJH97159.1"/>
    </source>
</evidence>
<keyword evidence="1" id="KW-1133">Transmembrane helix</keyword>
<name>A0A6M3XHA1_9ZZZZ</name>
<evidence type="ECO:0000256" key="1">
    <source>
        <dbReference type="SAM" id="Phobius"/>
    </source>
</evidence>
<reference evidence="3" key="1">
    <citation type="submission" date="2020-03" db="EMBL/GenBank/DDBJ databases">
        <title>The deep terrestrial virosphere.</title>
        <authorList>
            <person name="Holmfeldt K."/>
            <person name="Nilsson E."/>
            <person name="Simone D."/>
            <person name="Lopez-Fernandez M."/>
            <person name="Wu X."/>
            <person name="de Brujin I."/>
            <person name="Lundin D."/>
            <person name="Andersson A."/>
            <person name="Bertilsson S."/>
            <person name="Dopson M."/>
        </authorList>
    </citation>
    <scope>NUCLEOTIDE SEQUENCE</scope>
    <source>
        <strain evidence="2">MM415B00468</strain>
        <strain evidence="3">TM448B00936</strain>
    </source>
</reference>
<gene>
    <name evidence="2" type="ORF">MM415B00468_0026</name>
    <name evidence="3" type="ORF">TM448B00936_0019</name>
</gene>
<organism evidence="3">
    <name type="scientific">viral metagenome</name>
    <dbReference type="NCBI Taxonomy" id="1070528"/>
    <lineage>
        <taxon>unclassified sequences</taxon>
        <taxon>metagenomes</taxon>
        <taxon>organismal metagenomes</taxon>
    </lineage>
</organism>
<keyword evidence="1" id="KW-0472">Membrane</keyword>
<accession>A0A6M3XHA1</accession>
<proteinExistence type="predicted"/>